<sequence>MKTKLLMTVATAALIGSAGLVSAQAPGNAPNAPAASQTAPSAGAPAEKAAPSGEMKGGHAQTPREGGSAQRAQDSTKDGMKSKGAETAPDDKSGKAASETNMDRSKDGMKADRKNAAEKDGMKGDQKNAAERDGIKGDPKTGATTGQAGASAKLTTEQRTTIRTSITKQSIKPVTNVNFSISVGTRVPRTVSFHPLPAEVITIYPDWRGYEFFLVGGEIVIVNPRTLEIVAVLEA</sequence>
<feature type="compositionally biased region" description="Low complexity" evidence="1">
    <location>
        <begin position="22"/>
        <end position="54"/>
    </location>
</feature>
<evidence type="ECO:0000313" key="3">
    <source>
        <dbReference type="EMBL" id="NGX97339.1"/>
    </source>
</evidence>
<evidence type="ECO:0000256" key="1">
    <source>
        <dbReference type="SAM" id="MobiDB-lite"/>
    </source>
</evidence>
<keyword evidence="4" id="KW-1185">Reference proteome</keyword>
<feature type="signal peptide" evidence="2">
    <location>
        <begin position="1"/>
        <end position="23"/>
    </location>
</feature>
<feature type="compositionally biased region" description="Basic and acidic residues" evidence="1">
    <location>
        <begin position="101"/>
        <end position="139"/>
    </location>
</feature>
<feature type="chain" id="PRO_5028923797" evidence="2">
    <location>
        <begin position="24"/>
        <end position="235"/>
    </location>
</feature>
<organism evidence="3 4">
    <name type="scientific">Candidatus Afipia apatlaquensis</name>
    <dbReference type="NCBI Taxonomy" id="2712852"/>
    <lineage>
        <taxon>Bacteria</taxon>
        <taxon>Pseudomonadati</taxon>
        <taxon>Pseudomonadota</taxon>
        <taxon>Alphaproteobacteria</taxon>
        <taxon>Hyphomicrobiales</taxon>
        <taxon>Nitrobacteraceae</taxon>
        <taxon>Afipia</taxon>
    </lineage>
</organism>
<dbReference type="Proteomes" id="UP000480266">
    <property type="component" value="Unassembled WGS sequence"/>
</dbReference>
<name>A0A7C9RH90_9BRAD</name>
<reference evidence="3" key="1">
    <citation type="submission" date="2020-02" db="EMBL/GenBank/DDBJ databases">
        <title>Draft genome sequence of Candidatus Afipia apatlaquensis IBT-C3, a potential strain for decolorization of textile dyes.</title>
        <authorList>
            <person name="Sanchez-Reyes A."/>
            <person name="Breton-Deval L."/>
            <person name="Mangelson H."/>
            <person name="Sanchez-Flores A."/>
        </authorList>
    </citation>
    <scope>NUCLEOTIDE SEQUENCE [LARGE SCALE GENOMIC DNA]</scope>
    <source>
        <strain evidence="3">IBT-C3</strain>
    </source>
</reference>
<evidence type="ECO:0000256" key="2">
    <source>
        <dbReference type="SAM" id="SignalP"/>
    </source>
</evidence>
<accession>A0A7C9RH90</accession>
<gene>
    <name evidence="3" type="ORF">G4V63_19665</name>
</gene>
<proteinExistence type="predicted"/>
<dbReference type="Gene3D" id="3.10.450.160">
    <property type="entry name" value="inner membrane protein cigr"/>
    <property type="match status" value="1"/>
</dbReference>
<evidence type="ECO:0000313" key="4">
    <source>
        <dbReference type="Proteomes" id="UP000480266"/>
    </source>
</evidence>
<feature type="compositionally biased region" description="Basic and acidic residues" evidence="1">
    <location>
        <begin position="74"/>
        <end position="94"/>
    </location>
</feature>
<dbReference type="AlphaFoldDB" id="A0A7C9RH90"/>
<dbReference type="EMBL" id="JAAMRR010001004">
    <property type="protein sequence ID" value="NGX97339.1"/>
    <property type="molecule type" value="Genomic_DNA"/>
</dbReference>
<feature type="compositionally biased region" description="Low complexity" evidence="1">
    <location>
        <begin position="141"/>
        <end position="150"/>
    </location>
</feature>
<comment type="caution">
    <text evidence="3">The sequence shown here is derived from an EMBL/GenBank/DDBJ whole genome shotgun (WGS) entry which is preliminary data.</text>
</comment>
<protein>
    <submittedName>
        <fullName evidence="3">DUF1236 domain-containing protein</fullName>
    </submittedName>
</protein>
<feature type="region of interest" description="Disordered" evidence="1">
    <location>
        <begin position="22"/>
        <end position="159"/>
    </location>
</feature>
<keyword evidence="2" id="KW-0732">Signal</keyword>
<dbReference type="InterPro" id="IPR009642">
    <property type="entry name" value="DUF1236"/>
</dbReference>
<dbReference type="Pfam" id="PF06823">
    <property type="entry name" value="DUF1236"/>
    <property type="match status" value="1"/>
</dbReference>